<dbReference type="EMBL" id="AP008231">
    <property type="protein sequence ID" value="BAD79663.1"/>
    <property type="molecule type" value="Genomic_DNA"/>
</dbReference>
<reference evidence="2 3" key="1">
    <citation type="journal article" date="2007" name="Photosyn. Res.">
        <title>Complete nucleotide sequence of the freshwater unicellular cyanobacterium Synechococcus elongatus PCC 6301 chromosome: gene content and organization.</title>
        <authorList>
            <person name="Sugita C."/>
            <person name="Ogata K."/>
            <person name="Shikata M."/>
            <person name="Jikuya H."/>
            <person name="Takano J."/>
            <person name="Furumichi M."/>
            <person name="Kanehisa M."/>
            <person name="Omata T."/>
            <person name="Sugiura M."/>
            <person name="Sugita M."/>
        </authorList>
    </citation>
    <scope>NUCLEOTIDE SEQUENCE [LARGE SCALE GENOMIC DNA]</scope>
    <source>
        <strain evidence="3">ATCC 27144 / PCC 6301 / SAUG 1402/1</strain>
    </source>
</reference>
<dbReference type="PANTHER" id="PTHR33835:SF2">
    <property type="entry name" value="LYSINE-TRNA LIGASE"/>
    <property type="match status" value="1"/>
</dbReference>
<dbReference type="AlphaFoldDB" id="A0A0H3K331"/>
<evidence type="ECO:0000256" key="1">
    <source>
        <dbReference type="SAM" id="MobiDB-lite"/>
    </source>
</evidence>
<dbReference type="Pfam" id="PF14234">
    <property type="entry name" value="DUF4336"/>
    <property type="match status" value="1"/>
</dbReference>
<dbReference type="InterPro" id="IPR025638">
    <property type="entry name" value="DUF4336"/>
</dbReference>
<accession>A0A0H3K331</accession>
<dbReference type="eggNOG" id="ENOG502Z7P6">
    <property type="taxonomic scope" value="Bacteria"/>
</dbReference>
<dbReference type="Proteomes" id="UP000001175">
    <property type="component" value="Chromosome"/>
</dbReference>
<gene>
    <name evidence="2" type="ordered locus">syc1473_d</name>
</gene>
<proteinExistence type="predicted"/>
<dbReference type="RefSeq" id="WP_011243783.1">
    <property type="nucleotide sequence ID" value="NC_006576.1"/>
</dbReference>
<sequence>MITSHTADQNWPLWPLLPLYPYGRRQTLCREILPSQLWVFEQLQGVLYVAVPIRMTVVRLQRGGLLVYAPIAPTRECRRQLQALENRYGAVQHIVLPTSSGLEHKVFVGPFARAFPSATIWVAPDQWSFPLRLPLHWLGIPRDRTRFLADAQGELVEEFEWARLGPIDLGPGPFEEIALFHRPSRSLLLTDTLIAIQPEPPAIAQIDPWPLLFHSRDRVDQTWKDTPALRRQGWQRTVLFSLYFRPSALEVTSLWQSVKEAGQAPERSRRAYWGLYPFHWKADWQQSFQKLPAAGTPFVAPISQELILSQAPKATLAWVDHICQWPFEQIVPCHFEAPIAAGPDAVRQAFAFLRDRTQPFPEADLELLHNLDRQLQQRGITPPRSQESEIKTGSQR</sequence>
<feature type="region of interest" description="Disordered" evidence="1">
    <location>
        <begin position="377"/>
        <end position="396"/>
    </location>
</feature>
<dbReference type="KEGG" id="syc:syc1473_d"/>
<name>A0A0H3K331_SYNP6</name>
<evidence type="ECO:0008006" key="4">
    <source>
        <dbReference type="Google" id="ProtNLM"/>
    </source>
</evidence>
<protein>
    <recommendedName>
        <fullName evidence="4">DUF4336 domain-containing protein</fullName>
    </recommendedName>
</protein>
<evidence type="ECO:0000313" key="2">
    <source>
        <dbReference type="EMBL" id="BAD79663.1"/>
    </source>
</evidence>
<organism evidence="2 3">
    <name type="scientific">Synechococcus sp. (strain ATCC 27144 / PCC 6301 / SAUG 1402/1)</name>
    <name type="common">Anacystis nidulans</name>
    <dbReference type="NCBI Taxonomy" id="269084"/>
    <lineage>
        <taxon>Bacteria</taxon>
        <taxon>Bacillati</taxon>
        <taxon>Cyanobacteriota</taxon>
        <taxon>Cyanophyceae</taxon>
        <taxon>Synechococcales</taxon>
        <taxon>Synechococcaceae</taxon>
        <taxon>Synechococcus</taxon>
    </lineage>
</organism>
<dbReference type="PANTHER" id="PTHR33835">
    <property type="entry name" value="YALI0C07656P"/>
    <property type="match status" value="1"/>
</dbReference>
<evidence type="ECO:0000313" key="3">
    <source>
        <dbReference type="Proteomes" id="UP000001175"/>
    </source>
</evidence>